<dbReference type="PANTHER" id="PTHR35317:SF27">
    <property type="entry name" value="RETROVIRUS-RELATED POL POLYPROTEIN FROM TRANSPOSON TNT 1-94"/>
    <property type="match status" value="1"/>
</dbReference>
<keyword evidence="2" id="KW-1185">Reference proteome</keyword>
<reference evidence="1 2" key="1">
    <citation type="submission" date="2024-02" db="EMBL/GenBank/DDBJ databases">
        <title>de novo genome assembly of Solanum bulbocastanum strain 11H21.</title>
        <authorList>
            <person name="Hosaka A.J."/>
        </authorList>
    </citation>
    <scope>NUCLEOTIDE SEQUENCE [LARGE SCALE GENOMIC DNA]</scope>
    <source>
        <tissue evidence="1">Young leaves</tissue>
    </source>
</reference>
<gene>
    <name evidence="1" type="ORF">RDI58_001381</name>
</gene>
<protein>
    <recommendedName>
        <fullName evidence="3">Retrovirus-related Pol polyprotein from transposon TNT 1-94</fullName>
    </recommendedName>
</protein>
<sequence>MLMENFMRSKEYWQVIENGIHQPAIGTTLTDSQKEELEARKLKDLKAKNYLFQAIDRPILETILCKETSKDIWDSMKKKYQGSTRVKRAQLQALRKDFETLEMKEGESVTNYYARTMEISNKIRFHGEKIDDVTIVEKILRSLTPKYNYVVCSIEESKDIDALSLDELQSALLVHE</sequence>
<name>A0AAN8YT92_SOLBU</name>
<dbReference type="PANTHER" id="PTHR35317">
    <property type="entry name" value="OS04G0629600 PROTEIN"/>
    <property type="match status" value="1"/>
</dbReference>
<evidence type="ECO:0000313" key="1">
    <source>
        <dbReference type="EMBL" id="KAK6803597.1"/>
    </source>
</evidence>
<dbReference type="AlphaFoldDB" id="A0AAN8YT92"/>
<dbReference type="EMBL" id="JBANQN010000001">
    <property type="protein sequence ID" value="KAK6803597.1"/>
    <property type="molecule type" value="Genomic_DNA"/>
</dbReference>
<evidence type="ECO:0000313" key="2">
    <source>
        <dbReference type="Proteomes" id="UP001371456"/>
    </source>
</evidence>
<accession>A0AAN8YT92</accession>
<dbReference type="Pfam" id="PF14223">
    <property type="entry name" value="Retrotran_gag_2"/>
    <property type="match status" value="1"/>
</dbReference>
<comment type="caution">
    <text evidence="1">The sequence shown here is derived from an EMBL/GenBank/DDBJ whole genome shotgun (WGS) entry which is preliminary data.</text>
</comment>
<dbReference type="Proteomes" id="UP001371456">
    <property type="component" value="Unassembled WGS sequence"/>
</dbReference>
<organism evidence="1 2">
    <name type="scientific">Solanum bulbocastanum</name>
    <name type="common">Wild potato</name>
    <dbReference type="NCBI Taxonomy" id="147425"/>
    <lineage>
        <taxon>Eukaryota</taxon>
        <taxon>Viridiplantae</taxon>
        <taxon>Streptophyta</taxon>
        <taxon>Embryophyta</taxon>
        <taxon>Tracheophyta</taxon>
        <taxon>Spermatophyta</taxon>
        <taxon>Magnoliopsida</taxon>
        <taxon>eudicotyledons</taxon>
        <taxon>Gunneridae</taxon>
        <taxon>Pentapetalae</taxon>
        <taxon>asterids</taxon>
        <taxon>lamiids</taxon>
        <taxon>Solanales</taxon>
        <taxon>Solanaceae</taxon>
        <taxon>Solanoideae</taxon>
        <taxon>Solaneae</taxon>
        <taxon>Solanum</taxon>
    </lineage>
</organism>
<evidence type="ECO:0008006" key="3">
    <source>
        <dbReference type="Google" id="ProtNLM"/>
    </source>
</evidence>
<proteinExistence type="predicted"/>